<dbReference type="AlphaFoldDB" id="A0AAN7GS28"/>
<organism evidence="1 2">
    <name type="scientific">Trapa incisa</name>
    <dbReference type="NCBI Taxonomy" id="236973"/>
    <lineage>
        <taxon>Eukaryota</taxon>
        <taxon>Viridiplantae</taxon>
        <taxon>Streptophyta</taxon>
        <taxon>Embryophyta</taxon>
        <taxon>Tracheophyta</taxon>
        <taxon>Spermatophyta</taxon>
        <taxon>Magnoliopsida</taxon>
        <taxon>eudicotyledons</taxon>
        <taxon>Gunneridae</taxon>
        <taxon>Pentapetalae</taxon>
        <taxon>rosids</taxon>
        <taxon>malvids</taxon>
        <taxon>Myrtales</taxon>
        <taxon>Lythraceae</taxon>
        <taxon>Trapa</taxon>
    </lineage>
</organism>
<evidence type="ECO:0000313" key="2">
    <source>
        <dbReference type="Proteomes" id="UP001345219"/>
    </source>
</evidence>
<proteinExistence type="predicted"/>
<dbReference type="EMBL" id="JAXIOK010000018">
    <property type="protein sequence ID" value="KAK4749353.1"/>
    <property type="molecule type" value="Genomic_DNA"/>
</dbReference>
<protein>
    <submittedName>
        <fullName evidence="1">Uncharacterized protein</fullName>
    </submittedName>
</protein>
<name>A0AAN7GS28_9MYRT</name>
<keyword evidence="2" id="KW-1185">Reference proteome</keyword>
<reference evidence="1 2" key="1">
    <citation type="journal article" date="2023" name="Hortic Res">
        <title>Pangenome of water caltrop reveals structural variations and asymmetric subgenome divergence after allopolyploidization.</title>
        <authorList>
            <person name="Zhang X."/>
            <person name="Chen Y."/>
            <person name="Wang L."/>
            <person name="Yuan Y."/>
            <person name="Fang M."/>
            <person name="Shi L."/>
            <person name="Lu R."/>
            <person name="Comes H.P."/>
            <person name="Ma Y."/>
            <person name="Chen Y."/>
            <person name="Huang G."/>
            <person name="Zhou Y."/>
            <person name="Zheng Z."/>
            <person name="Qiu Y."/>
        </authorList>
    </citation>
    <scope>NUCLEOTIDE SEQUENCE [LARGE SCALE GENOMIC DNA]</scope>
    <source>
        <tissue evidence="1">Roots</tissue>
    </source>
</reference>
<sequence length="64" mass="6859">MGSSEGGRRMHPIIWETVASSRNTAGGLCICTTGYCNKEILGCMVWLGDPPEITGHGHEKEILG</sequence>
<dbReference type="Proteomes" id="UP001345219">
    <property type="component" value="Chromosome 21"/>
</dbReference>
<gene>
    <name evidence="1" type="ORF">SAY87_026802</name>
</gene>
<evidence type="ECO:0000313" key="1">
    <source>
        <dbReference type="EMBL" id="KAK4749353.1"/>
    </source>
</evidence>
<comment type="caution">
    <text evidence="1">The sequence shown here is derived from an EMBL/GenBank/DDBJ whole genome shotgun (WGS) entry which is preliminary data.</text>
</comment>
<accession>A0AAN7GS28</accession>